<feature type="region of interest" description="Disordered" evidence="1">
    <location>
        <begin position="1"/>
        <end position="25"/>
    </location>
</feature>
<dbReference type="InterPro" id="IPR002575">
    <property type="entry name" value="Aminoglycoside_PTrfase"/>
</dbReference>
<dbReference type="Gene3D" id="3.90.1200.10">
    <property type="match status" value="1"/>
</dbReference>
<evidence type="ECO:0000259" key="2">
    <source>
        <dbReference type="Pfam" id="PF01636"/>
    </source>
</evidence>
<accession>A0ABU2JXK8</accession>
<evidence type="ECO:0000313" key="3">
    <source>
        <dbReference type="EMBL" id="MDT0269730.1"/>
    </source>
</evidence>
<dbReference type="EMBL" id="JAVREO010000019">
    <property type="protein sequence ID" value="MDT0269730.1"/>
    <property type="molecule type" value="Genomic_DNA"/>
</dbReference>
<evidence type="ECO:0000313" key="4">
    <source>
        <dbReference type="Proteomes" id="UP001183410"/>
    </source>
</evidence>
<comment type="caution">
    <text evidence="3">The sequence shown here is derived from an EMBL/GenBank/DDBJ whole genome shotgun (WGS) entry which is preliminary data.</text>
</comment>
<dbReference type="Proteomes" id="UP001183410">
    <property type="component" value="Unassembled WGS sequence"/>
</dbReference>
<gene>
    <name evidence="3" type="ORF">RM844_25940</name>
</gene>
<dbReference type="RefSeq" id="WP_311669809.1">
    <property type="nucleotide sequence ID" value="NZ_JAVREO010000019.1"/>
</dbReference>
<dbReference type="SUPFAM" id="SSF56112">
    <property type="entry name" value="Protein kinase-like (PK-like)"/>
    <property type="match status" value="1"/>
</dbReference>
<feature type="domain" description="Aminoglycoside phosphotransferase" evidence="2">
    <location>
        <begin position="54"/>
        <end position="264"/>
    </location>
</feature>
<sequence>MARPSVPPAPPDRGPEPPAGPAADWPRVARLDAERVTEGLFRATGVRLLVLGPFAGGQVGAARVRWPDGRPAVLKWRPGVAVAAFRRGPLAVLEALRATGYPAPATELLARVDDAVVMVQELLPGSEVARLDGGLLTRVLGLNAAQADVLAGRPEVPSVNLHLAADGPGFCLHEPLRRHSRRSLVLADWIAEVAAEHPDDLLPGDDAVHFDFHPGNLLAAGGALTGVVDWDGAARGDRALDLVTLRFGLHGQEPGPGVVDRLDAVLAGLPAGTLRRCWAHMSLRMVDWAIRHHTPSDVDHWLDLAERRTG</sequence>
<reference evidence="4" key="1">
    <citation type="submission" date="2023-07" db="EMBL/GenBank/DDBJ databases">
        <title>30 novel species of actinomycetes from the DSMZ collection.</title>
        <authorList>
            <person name="Nouioui I."/>
        </authorList>
    </citation>
    <scope>NUCLEOTIDE SEQUENCE [LARGE SCALE GENOMIC DNA]</scope>
    <source>
        <strain evidence="4">DSM 44915</strain>
    </source>
</reference>
<dbReference type="Pfam" id="PF01636">
    <property type="entry name" value="APH"/>
    <property type="match status" value="1"/>
</dbReference>
<proteinExistence type="predicted"/>
<organism evidence="3 4">
    <name type="scientific">Streptomyces chisholmiae</name>
    <dbReference type="NCBI Taxonomy" id="3075540"/>
    <lineage>
        <taxon>Bacteria</taxon>
        <taxon>Bacillati</taxon>
        <taxon>Actinomycetota</taxon>
        <taxon>Actinomycetes</taxon>
        <taxon>Kitasatosporales</taxon>
        <taxon>Streptomycetaceae</taxon>
        <taxon>Streptomyces</taxon>
    </lineage>
</organism>
<dbReference type="GO" id="GO:0016740">
    <property type="term" value="F:transferase activity"/>
    <property type="evidence" value="ECO:0007669"/>
    <property type="project" value="UniProtKB-KW"/>
</dbReference>
<evidence type="ECO:0000256" key="1">
    <source>
        <dbReference type="SAM" id="MobiDB-lite"/>
    </source>
</evidence>
<dbReference type="EC" id="2.7.1.-" evidence="3"/>
<keyword evidence="4" id="KW-1185">Reference proteome</keyword>
<keyword evidence="3" id="KW-0808">Transferase</keyword>
<protein>
    <submittedName>
        <fullName evidence="3">Aminoglycoside phosphotransferase family protein</fullName>
        <ecNumber evidence="3">2.7.1.-</ecNumber>
    </submittedName>
</protein>
<name>A0ABU2JXK8_9ACTN</name>
<dbReference type="InterPro" id="IPR011009">
    <property type="entry name" value="Kinase-like_dom_sf"/>
</dbReference>
<feature type="compositionally biased region" description="Pro residues" evidence="1">
    <location>
        <begin position="1"/>
        <end position="20"/>
    </location>
</feature>